<dbReference type="Gene3D" id="3.90.1150.10">
    <property type="entry name" value="Aspartate Aminotransferase, domain 1"/>
    <property type="match status" value="1"/>
</dbReference>
<evidence type="ECO:0000256" key="3">
    <source>
        <dbReference type="ARBA" id="ARBA00022576"/>
    </source>
</evidence>
<dbReference type="InterPro" id="IPR015421">
    <property type="entry name" value="PyrdxlP-dep_Trfase_major"/>
</dbReference>
<name>A0ABW5DW95_9PROT</name>
<organism evidence="7 8">
    <name type="scientific">Lacibacterium aquatile</name>
    <dbReference type="NCBI Taxonomy" id="1168082"/>
    <lineage>
        <taxon>Bacteria</taxon>
        <taxon>Pseudomonadati</taxon>
        <taxon>Pseudomonadota</taxon>
        <taxon>Alphaproteobacteria</taxon>
        <taxon>Rhodospirillales</taxon>
        <taxon>Rhodospirillaceae</taxon>
    </lineage>
</organism>
<evidence type="ECO:0000256" key="2">
    <source>
        <dbReference type="ARBA" id="ARBA00008954"/>
    </source>
</evidence>
<evidence type="ECO:0000256" key="4">
    <source>
        <dbReference type="ARBA" id="ARBA00022679"/>
    </source>
</evidence>
<dbReference type="PANTHER" id="PTHR43552:SF1">
    <property type="entry name" value="DIAMINOBUTYRATE--2-OXOGLUTARATE AMINOTRANSFERASE"/>
    <property type="match status" value="1"/>
</dbReference>
<evidence type="ECO:0000256" key="5">
    <source>
        <dbReference type="ARBA" id="ARBA00022898"/>
    </source>
</evidence>
<dbReference type="SUPFAM" id="SSF53383">
    <property type="entry name" value="PLP-dependent transferases"/>
    <property type="match status" value="1"/>
</dbReference>
<dbReference type="PIRSF" id="PIRSF000521">
    <property type="entry name" value="Transaminase_4ab_Lys_Orn"/>
    <property type="match status" value="1"/>
</dbReference>
<dbReference type="Proteomes" id="UP001597295">
    <property type="component" value="Unassembled WGS sequence"/>
</dbReference>
<keyword evidence="5 6" id="KW-0663">Pyridoxal phosphate</keyword>
<accession>A0ABW5DW95</accession>
<protein>
    <submittedName>
        <fullName evidence="7">Aspartate aminotransferase family protein</fullName>
    </submittedName>
</protein>
<evidence type="ECO:0000313" key="7">
    <source>
        <dbReference type="EMBL" id="MFD2264241.1"/>
    </source>
</evidence>
<evidence type="ECO:0000256" key="6">
    <source>
        <dbReference type="RuleBase" id="RU003560"/>
    </source>
</evidence>
<comment type="caution">
    <text evidence="7">The sequence shown here is derived from an EMBL/GenBank/DDBJ whole genome shotgun (WGS) entry which is preliminary data.</text>
</comment>
<dbReference type="RefSeq" id="WP_379877311.1">
    <property type="nucleotide sequence ID" value="NZ_JBHUIP010000013.1"/>
</dbReference>
<dbReference type="PROSITE" id="PS00600">
    <property type="entry name" value="AA_TRANSFER_CLASS_3"/>
    <property type="match status" value="1"/>
</dbReference>
<sequence length="433" mass="47044">MTDEIAENWSWVEGVESRARSYARRFPVEFSHGQGSELITADGRRFIDLLAGAGVQALGHAHPRILAAIADEQAPIISSLDLTTSAKVRFLQTFLGVLPKSLEGDAKVHFCGPTGSDGVEAACKLARRVTGRRGLFTFYGSYHGMSQGALSLTASRDARRAGLDARMDVTFCPFPYPFRGKGAWSDPEAAIDLALAHVETLLEDDHSGTDIPAAMIIEAVQGEGGSIVAPPRFLRGLRALCDRFGILLILDEIQAGMGRSGRWWALEHADINPDMMVVSKAVGGGIPMALLVYRKEYDVWEPGDHIGTFRGQHLAFVAGRAVLEEMQESNLVDRVAQMGSRLTQRLQSLVDRYDMAGEARGVGLLQGLELVGRPGLTASEASRTVQARLFERGVVIERGGRDGATLRFLPPLTIPETTLDQAVDLLEQELARL</sequence>
<gene>
    <name evidence="7" type="ORF">ACFSM5_15165</name>
</gene>
<keyword evidence="4" id="KW-0808">Transferase</keyword>
<evidence type="ECO:0000256" key="1">
    <source>
        <dbReference type="ARBA" id="ARBA00001933"/>
    </source>
</evidence>
<keyword evidence="8" id="KW-1185">Reference proteome</keyword>
<dbReference type="GO" id="GO:0008483">
    <property type="term" value="F:transaminase activity"/>
    <property type="evidence" value="ECO:0007669"/>
    <property type="project" value="UniProtKB-KW"/>
</dbReference>
<dbReference type="InterPro" id="IPR015422">
    <property type="entry name" value="PyrdxlP-dep_Trfase_small"/>
</dbReference>
<reference evidence="8" key="1">
    <citation type="journal article" date="2019" name="Int. J. Syst. Evol. Microbiol.">
        <title>The Global Catalogue of Microorganisms (GCM) 10K type strain sequencing project: providing services to taxonomists for standard genome sequencing and annotation.</title>
        <authorList>
            <consortium name="The Broad Institute Genomics Platform"/>
            <consortium name="The Broad Institute Genome Sequencing Center for Infectious Disease"/>
            <person name="Wu L."/>
            <person name="Ma J."/>
        </authorList>
    </citation>
    <scope>NUCLEOTIDE SEQUENCE [LARGE SCALE GENOMIC DNA]</scope>
    <source>
        <strain evidence="8">CGMCC 1.19062</strain>
    </source>
</reference>
<dbReference type="Pfam" id="PF00202">
    <property type="entry name" value="Aminotran_3"/>
    <property type="match status" value="1"/>
</dbReference>
<dbReference type="InterPro" id="IPR015424">
    <property type="entry name" value="PyrdxlP-dep_Trfase"/>
</dbReference>
<comment type="similarity">
    <text evidence="2 6">Belongs to the class-III pyridoxal-phosphate-dependent aminotransferase family.</text>
</comment>
<dbReference type="InterPro" id="IPR005814">
    <property type="entry name" value="Aminotrans_3"/>
</dbReference>
<dbReference type="EMBL" id="JBHUIP010000013">
    <property type="protein sequence ID" value="MFD2264241.1"/>
    <property type="molecule type" value="Genomic_DNA"/>
</dbReference>
<dbReference type="PANTHER" id="PTHR43552">
    <property type="entry name" value="DIAMINOBUTYRATE--2-OXOGLUTARATE AMINOTRANSFERASE"/>
    <property type="match status" value="1"/>
</dbReference>
<evidence type="ECO:0000313" key="8">
    <source>
        <dbReference type="Proteomes" id="UP001597295"/>
    </source>
</evidence>
<comment type="cofactor">
    <cofactor evidence="1">
        <name>pyridoxal 5'-phosphate</name>
        <dbReference type="ChEBI" id="CHEBI:597326"/>
    </cofactor>
</comment>
<proteinExistence type="inferred from homology"/>
<dbReference type="InterPro" id="IPR004637">
    <property type="entry name" value="Dat"/>
</dbReference>
<keyword evidence="3 7" id="KW-0032">Aminotransferase</keyword>
<dbReference type="InterPro" id="IPR049704">
    <property type="entry name" value="Aminotrans_3_PPA_site"/>
</dbReference>
<dbReference type="Gene3D" id="3.40.640.10">
    <property type="entry name" value="Type I PLP-dependent aspartate aminotransferase-like (Major domain)"/>
    <property type="match status" value="1"/>
</dbReference>
<dbReference type="CDD" id="cd00610">
    <property type="entry name" value="OAT_like"/>
    <property type="match status" value="1"/>
</dbReference>